<feature type="region of interest" description="Disordered" evidence="1">
    <location>
        <begin position="64"/>
        <end position="84"/>
    </location>
</feature>
<dbReference type="EMBL" id="LAZR01013333">
    <property type="protein sequence ID" value="KKM22433.1"/>
    <property type="molecule type" value="Genomic_DNA"/>
</dbReference>
<sequence length="117" mass="13486">MALKFEKALVMERLRNSLDFALEVETREMRAFDHDQETFYRKLESWQQTAKKWADKRIKRGESLNVYGAPNPPGKPDTPKPKESKRIKRYIGIVECIAGEQVVLSKDILEGIGGYLS</sequence>
<organism evidence="2">
    <name type="scientific">marine sediment metagenome</name>
    <dbReference type="NCBI Taxonomy" id="412755"/>
    <lineage>
        <taxon>unclassified sequences</taxon>
        <taxon>metagenomes</taxon>
        <taxon>ecological metagenomes</taxon>
    </lineage>
</organism>
<dbReference type="AlphaFoldDB" id="A0A0F9KJR5"/>
<accession>A0A0F9KJR5</accession>
<evidence type="ECO:0000313" key="2">
    <source>
        <dbReference type="EMBL" id="KKM22433.1"/>
    </source>
</evidence>
<gene>
    <name evidence="2" type="ORF">LCGC14_1625410</name>
</gene>
<proteinExistence type="predicted"/>
<name>A0A0F9KJR5_9ZZZZ</name>
<evidence type="ECO:0000256" key="1">
    <source>
        <dbReference type="SAM" id="MobiDB-lite"/>
    </source>
</evidence>
<comment type="caution">
    <text evidence="2">The sequence shown here is derived from an EMBL/GenBank/DDBJ whole genome shotgun (WGS) entry which is preliminary data.</text>
</comment>
<reference evidence="2" key="1">
    <citation type="journal article" date="2015" name="Nature">
        <title>Complex archaea that bridge the gap between prokaryotes and eukaryotes.</title>
        <authorList>
            <person name="Spang A."/>
            <person name="Saw J.H."/>
            <person name="Jorgensen S.L."/>
            <person name="Zaremba-Niedzwiedzka K."/>
            <person name="Martijn J."/>
            <person name="Lind A.E."/>
            <person name="van Eijk R."/>
            <person name="Schleper C."/>
            <person name="Guy L."/>
            <person name="Ettema T.J."/>
        </authorList>
    </citation>
    <scope>NUCLEOTIDE SEQUENCE</scope>
</reference>
<protein>
    <submittedName>
        <fullName evidence="2">Uncharacterized protein</fullName>
    </submittedName>
</protein>